<evidence type="ECO:0000256" key="2">
    <source>
        <dbReference type="ARBA" id="ARBA00008440"/>
    </source>
</evidence>
<dbReference type="Pfam" id="PF02705">
    <property type="entry name" value="K_trans"/>
    <property type="match status" value="1"/>
</dbReference>
<feature type="transmembrane region" description="Helical" evidence="10">
    <location>
        <begin position="507"/>
        <end position="528"/>
    </location>
</feature>
<feature type="transmembrane region" description="Helical" evidence="10">
    <location>
        <begin position="217"/>
        <end position="238"/>
    </location>
</feature>
<reference evidence="14" key="1">
    <citation type="journal article" date="2017" name="Nature">
        <title>The genome of Chenopodium quinoa.</title>
        <authorList>
            <person name="Jarvis D.E."/>
            <person name="Ho Y.S."/>
            <person name="Lightfoot D.J."/>
            <person name="Schmoeckel S.M."/>
            <person name="Li B."/>
            <person name="Borm T.J.A."/>
            <person name="Ohyanagi H."/>
            <person name="Mineta K."/>
            <person name="Michell C.T."/>
            <person name="Saber N."/>
            <person name="Kharbatia N.M."/>
            <person name="Rupper R.R."/>
            <person name="Sharp A.R."/>
            <person name="Dally N."/>
            <person name="Boughton B.A."/>
            <person name="Woo Y.H."/>
            <person name="Gao G."/>
            <person name="Schijlen E.G.W.M."/>
            <person name="Guo X."/>
            <person name="Momin A.A."/>
            <person name="Negrao S."/>
            <person name="Al-Babili S."/>
            <person name="Gehring C."/>
            <person name="Roessner U."/>
            <person name="Jung C."/>
            <person name="Murphy K."/>
            <person name="Arold S.T."/>
            <person name="Gojobori T."/>
            <person name="van der Linden C.G."/>
            <person name="van Loo E.N."/>
            <person name="Jellen E.N."/>
            <person name="Maughan P.J."/>
            <person name="Tester M."/>
        </authorList>
    </citation>
    <scope>NUCLEOTIDE SEQUENCE [LARGE SCALE GENOMIC DNA]</scope>
    <source>
        <strain evidence="14">cv. PI 614886</strain>
    </source>
</reference>
<feature type="compositionally biased region" description="Polar residues" evidence="11">
    <location>
        <begin position="1"/>
        <end position="10"/>
    </location>
</feature>
<proteinExistence type="inferred from homology"/>
<evidence type="ECO:0000256" key="7">
    <source>
        <dbReference type="ARBA" id="ARBA00022989"/>
    </source>
</evidence>
<keyword evidence="5 10" id="KW-0812">Transmembrane</keyword>
<accession>A0A803LYZ2</accession>
<dbReference type="PANTHER" id="PTHR30540">
    <property type="entry name" value="OSMOTIC STRESS POTASSIUM TRANSPORTER"/>
    <property type="match status" value="1"/>
</dbReference>
<dbReference type="AlphaFoldDB" id="A0A803LYZ2"/>
<dbReference type="OMA" id="IKEDYMF"/>
<dbReference type="OrthoDB" id="504708at2759"/>
<name>A0A803LYZ2_CHEQI</name>
<keyword evidence="3" id="KW-0813">Transport</keyword>
<dbReference type="InterPro" id="IPR053951">
    <property type="entry name" value="K_trans_N"/>
</dbReference>
<sequence>MPKSNISSNPDSDEGQGKTTRLRRHDSLDLESSNVKGHHAGGHSTTNASWAVVLTLAFQSLGVIYGDIGTSPLYVYASTFTSGIKHRDDILGVLSLIYYTITLLPVIKYVFIVLRANDNGKGGTFALYSLLCRNAKVGLLPSQQIEDQEVSNYQLELPTKCNQLGVSLKLKTFLEKNKLSKYILLIVTMLSTSLVIGDGVLTPSISVLSAISGLKGASPVFTEGRVVWISIAILVLLFSAQRFGTDKVGYSFAPIVTVWFAFNAGIGVYNFIKYDPTVIKAVNPWYIIQYFQRNGRDAWISLGGVFLCITGTEALFADVGHFSVKSIQLSMSCVTYPALMLTYSGQASFLRLNQDLVKDTFYECIPGPLYWPMFVIAVLATIVASQAMISGTFSIIQQSLALGCFPRVQIVHTSAKYEGQVYIPEINYFLMLACVGVTLAFRTTENIGHAYGIAVALAETITSGFMILVILVIWKKHIAVAIIYACCIWSVELVYLSSVLYKFPHGGYFPIALASVFLALMVIWNYVYRKKYYYEMDNKISPSTFRDLVNQSNCSRIPGLAIFYSELVDGIPPIFGHYVENISVLHSVLVFASVKSLPISTVPPEERFLFRRVHPRDLYVFRCVVRYGYTDARNEEEPFERLLIDRLKEFMKDEFWVYVQKDHPESIQVQEHESDQIHHGDGNEHVLTRAQEEVLEKDIEVIDKAWNAGVVHMMGESEVTANKSSGIGKRIVIDFAFNFMKKNLRQSDKMFDIPRKRLLKVGMTYEL</sequence>
<comment type="caution">
    <text evidence="10">Lacks conserved residue(s) required for the propagation of feature annotation.</text>
</comment>
<evidence type="ECO:0000256" key="5">
    <source>
        <dbReference type="ARBA" id="ARBA00022692"/>
    </source>
</evidence>
<reference evidence="14" key="2">
    <citation type="submission" date="2021-03" db="UniProtKB">
        <authorList>
            <consortium name="EnsemblPlants"/>
        </authorList>
    </citation>
    <scope>IDENTIFICATION</scope>
</reference>
<dbReference type="Pfam" id="PF22776">
    <property type="entry name" value="K_trans_C"/>
    <property type="match status" value="1"/>
</dbReference>
<comment type="similarity">
    <text evidence="2 10">Belongs to the HAK/KUP transporter (TC 2.A.72.3) family.</text>
</comment>
<dbReference type="GO" id="GO:0005886">
    <property type="term" value="C:plasma membrane"/>
    <property type="evidence" value="ECO:0007669"/>
    <property type="project" value="UniProtKB-SubCell"/>
</dbReference>
<evidence type="ECO:0000256" key="10">
    <source>
        <dbReference type="RuleBase" id="RU321113"/>
    </source>
</evidence>
<evidence type="ECO:0000256" key="1">
    <source>
        <dbReference type="ARBA" id="ARBA00004651"/>
    </source>
</evidence>
<dbReference type="NCBIfam" id="TIGR00794">
    <property type="entry name" value="kup"/>
    <property type="match status" value="1"/>
</dbReference>
<dbReference type="InterPro" id="IPR053952">
    <property type="entry name" value="K_trans_C"/>
</dbReference>
<evidence type="ECO:0000256" key="8">
    <source>
        <dbReference type="ARBA" id="ARBA00023065"/>
    </source>
</evidence>
<protein>
    <recommendedName>
        <fullName evidence="10">Potassium transporter</fullName>
    </recommendedName>
</protein>
<dbReference type="GO" id="GO:0015079">
    <property type="term" value="F:potassium ion transmembrane transporter activity"/>
    <property type="evidence" value="ECO:0007669"/>
    <property type="project" value="UniProtKB-UniRule"/>
</dbReference>
<feature type="transmembrane region" description="Helical" evidence="10">
    <location>
        <begin position="90"/>
        <end position="111"/>
    </location>
</feature>
<dbReference type="Proteomes" id="UP000596660">
    <property type="component" value="Unplaced"/>
</dbReference>
<feature type="transmembrane region" description="Helical" evidence="10">
    <location>
        <begin position="329"/>
        <end position="349"/>
    </location>
</feature>
<evidence type="ECO:0000313" key="14">
    <source>
        <dbReference type="EnsemblPlants" id="AUR62020693-RA:cds"/>
    </source>
</evidence>
<comment type="subcellular location">
    <subcellularLocation>
        <location evidence="1">Cell membrane</location>
        <topology evidence="1">Multi-pass membrane protein</topology>
    </subcellularLocation>
    <subcellularLocation>
        <location evidence="10">Membrane</location>
        <topology evidence="10">Multi-pass membrane protein</topology>
    </subcellularLocation>
</comment>
<dbReference type="RefSeq" id="XP_021744346.1">
    <property type="nucleotide sequence ID" value="XM_021888654.1"/>
</dbReference>
<evidence type="ECO:0000313" key="15">
    <source>
        <dbReference type="Proteomes" id="UP000596660"/>
    </source>
</evidence>
<feature type="transmembrane region" description="Helical" evidence="10">
    <location>
        <begin position="250"/>
        <end position="272"/>
    </location>
</feature>
<feature type="transmembrane region" description="Helical" evidence="10">
    <location>
        <begin position="298"/>
        <end position="317"/>
    </location>
</feature>
<keyword evidence="9 10" id="KW-0472">Membrane</keyword>
<organism evidence="14 15">
    <name type="scientific">Chenopodium quinoa</name>
    <name type="common">Quinoa</name>
    <dbReference type="NCBI Taxonomy" id="63459"/>
    <lineage>
        <taxon>Eukaryota</taxon>
        <taxon>Viridiplantae</taxon>
        <taxon>Streptophyta</taxon>
        <taxon>Embryophyta</taxon>
        <taxon>Tracheophyta</taxon>
        <taxon>Spermatophyta</taxon>
        <taxon>Magnoliopsida</taxon>
        <taxon>eudicotyledons</taxon>
        <taxon>Gunneridae</taxon>
        <taxon>Pentapetalae</taxon>
        <taxon>Caryophyllales</taxon>
        <taxon>Chenopodiaceae</taxon>
        <taxon>Chenopodioideae</taxon>
        <taxon>Atripliceae</taxon>
        <taxon>Chenopodium</taxon>
    </lineage>
</organism>
<keyword evidence="6 10" id="KW-0630">Potassium</keyword>
<feature type="transmembrane region" description="Helical" evidence="10">
    <location>
        <begin position="369"/>
        <end position="389"/>
    </location>
</feature>
<evidence type="ECO:0000256" key="11">
    <source>
        <dbReference type="SAM" id="MobiDB-lite"/>
    </source>
</evidence>
<dbReference type="GeneID" id="110710365"/>
<evidence type="ECO:0000256" key="3">
    <source>
        <dbReference type="ARBA" id="ARBA00022448"/>
    </source>
</evidence>
<dbReference type="Gramene" id="AUR62020693-RA">
    <property type="protein sequence ID" value="AUR62020693-RA:cds"/>
    <property type="gene ID" value="AUR62020693"/>
</dbReference>
<keyword evidence="15" id="KW-1185">Reference proteome</keyword>
<feature type="region of interest" description="Disordered" evidence="11">
    <location>
        <begin position="1"/>
        <end position="44"/>
    </location>
</feature>
<comment type="function">
    <text evidence="10">Potassium transporter.</text>
</comment>
<feature type="domain" description="K+ potassium transporter C-terminal" evidence="13">
    <location>
        <begin position="558"/>
        <end position="767"/>
    </location>
</feature>
<feature type="transmembrane region" description="Helical" evidence="10">
    <location>
        <begin position="426"/>
        <end position="444"/>
    </location>
</feature>
<evidence type="ECO:0000259" key="12">
    <source>
        <dbReference type="Pfam" id="PF02705"/>
    </source>
</evidence>
<feature type="transmembrane region" description="Helical" evidence="10">
    <location>
        <begin position="179"/>
        <end position="197"/>
    </location>
</feature>
<feature type="transmembrane region" description="Helical" evidence="10">
    <location>
        <begin position="481"/>
        <end position="501"/>
    </location>
</feature>
<keyword evidence="4 10" id="KW-0633">Potassium transport</keyword>
<evidence type="ECO:0000256" key="4">
    <source>
        <dbReference type="ARBA" id="ARBA00022538"/>
    </source>
</evidence>
<evidence type="ECO:0000256" key="6">
    <source>
        <dbReference type="ARBA" id="ARBA00022958"/>
    </source>
</evidence>
<dbReference type="InterPro" id="IPR003855">
    <property type="entry name" value="K+_transporter"/>
</dbReference>
<dbReference type="PANTHER" id="PTHR30540:SF87">
    <property type="entry name" value="POTASSIUM TRANSPORTER"/>
    <property type="match status" value="1"/>
</dbReference>
<dbReference type="EnsemblPlants" id="AUR62020693-RA">
    <property type="protein sequence ID" value="AUR62020693-RA:cds"/>
    <property type="gene ID" value="AUR62020693"/>
</dbReference>
<keyword evidence="7 10" id="KW-1133">Transmembrane helix</keyword>
<evidence type="ECO:0000256" key="9">
    <source>
        <dbReference type="ARBA" id="ARBA00023136"/>
    </source>
</evidence>
<evidence type="ECO:0000259" key="13">
    <source>
        <dbReference type="Pfam" id="PF22776"/>
    </source>
</evidence>
<feature type="domain" description="K+ potassium transporter integral membrane" evidence="12">
    <location>
        <begin position="56"/>
        <end position="544"/>
    </location>
</feature>
<gene>
    <name evidence="14" type="primary">LOC110710365</name>
</gene>
<keyword evidence="8 10" id="KW-0406">Ion transport</keyword>
<feature type="transmembrane region" description="Helical" evidence="10">
    <location>
        <begin position="450"/>
        <end position="474"/>
    </location>
</feature>
<dbReference type="KEGG" id="cqi:110710365"/>